<dbReference type="InterPro" id="IPR014284">
    <property type="entry name" value="RNA_pol_sigma-70_dom"/>
</dbReference>
<keyword evidence="8" id="KW-1185">Reference proteome</keyword>
<comment type="similarity">
    <text evidence="1">Belongs to the sigma-70 factor family. ECF subfamily.</text>
</comment>
<dbReference type="RefSeq" id="WP_049644545.1">
    <property type="nucleotide sequence ID" value="NZ_LFTY01000002.1"/>
</dbReference>
<dbReference type="EMBL" id="LFTY01000002">
    <property type="protein sequence ID" value="KMW59001.1"/>
    <property type="molecule type" value="Genomic_DNA"/>
</dbReference>
<evidence type="ECO:0000256" key="2">
    <source>
        <dbReference type="ARBA" id="ARBA00023015"/>
    </source>
</evidence>
<proteinExistence type="inferred from homology"/>
<dbReference type="SUPFAM" id="SSF88659">
    <property type="entry name" value="Sigma3 and sigma4 domains of RNA polymerase sigma factors"/>
    <property type="match status" value="1"/>
</dbReference>
<dbReference type="PANTHER" id="PTHR43133:SF32">
    <property type="entry name" value="BLR3042 PROTEIN"/>
    <property type="match status" value="1"/>
</dbReference>
<keyword evidence="4" id="KW-0804">Transcription</keyword>
<dbReference type="PATRIC" id="fig|1675527.3.peg.4174"/>
<organism evidence="7 8">
    <name type="scientific">Candidatus Rhodobacter oscarellae</name>
    <dbReference type="NCBI Taxonomy" id="1675527"/>
    <lineage>
        <taxon>Bacteria</taxon>
        <taxon>Pseudomonadati</taxon>
        <taxon>Pseudomonadota</taxon>
        <taxon>Alphaproteobacteria</taxon>
        <taxon>Rhodobacterales</taxon>
        <taxon>Rhodobacter group</taxon>
        <taxon>Rhodobacter</taxon>
    </lineage>
</organism>
<dbReference type="Gene3D" id="1.10.10.10">
    <property type="entry name" value="Winged helix-like DNA-binding domain superfamily/Winged helix DNA-binding domain"/>
    <property type="match status" value="1"/>
</dbReference>
<dbReference type="CDD" id="cd06171">
    <property type="entry name" value="Sigma70_r4"/>
    <property type="match status" value="1"/>
</dbReference>
<dbReference type="InterPro" id="IPR036388">
    <property type="entry name" value="WH-like_DNA-bd_sf"/>
</dbReference>
<evidence type="ECO:0000259" key="5">
    <source>
        <dbReference type="Pfam" id="PF04542"/>
    </source>
</evidence>
<evidence type="ECO:0000256" key="4">
    <source>
        <dbReference type="ARBA" id="ARBA00023163"/>
    </source>
</evidence>
<evidence type="ECO:0000256" key="3">
    <source>
        <dbReference type="ARBA" id="ARBA00023082"/>
    </source>
</evidence>
<dbReference type="NCBIfam" id="TIGR02937">
    <property type="entry name" value="sigma70-ECF"/>
    <property type="match status" value="1"/>
</dbReference>
<dbReference type="InterPro" id="IPR007627">
    <property type="entry name" value="RNA_pol_sigma70_r2"/>
</dbReference>
<evidence type="ECO:0000313" key="8">
    <source>
        <dbReference type="Proteomes" id="UP000037178"/>
    </source>
</evidence>
<comment type="caution">
    <text evidence="7">The sequence shown here is derived from an EMBL/GenBank/DDBJ whole genome shotgun (WGS) entry which is preliminary data.</text>
</comment>
<dbReference type="OrthoDB" id="9803470at2"/>
<feature type="domain" description="RNA polymerase sigma-70 region 2" evidence="5">
    <location>
        <begin position="22"/>
        <end position="89"/>
    </location>
</feature>
<protein>
    <submittedName>
        <fullName evidence="7">Putative RNA polymerase sigma factor</fullName>
    </submittedName>
</protein>
<dbReference type="GO" id="GO:0006352">
    <property type="term" value="P:DNA-templated transcription initiation"/>
    <property type="evidence" value="ECO:0007669"/>
    <property type="project" value="InterPro"/>
</dbReference>
<evidence type="ECO:0000256" key="1">
    <source>
        <dbReference type="ARBA" id="ARBA00010641"/>
    </source>
</evidence>
<dbReference type="STRING" id="1675527.AIOL_003982"/>
<dbReference type="Pfam" id="PF04542">
    <property type="entry name" value="Sigma70_r2"/>
    <property type="match status" value="1"/>
</dbReference>
<dbReference type="Proteomes" id="UP000037178">
    <property type="component" value="Unassembled WGS sequence"/>
</dbReference>
<evidence type="ECO:0000259" key="6">
    <source>
        <dbReference type="Pfam" id="PF08281"/>
    </source>
</evidence>
<dbReference type="GO" id="GO:0016987">
    <property type="term" value="F:sigma factor activity"/>
    <property type="evidence" value="ECO:0007669"/>
    <property type="project" value="UniProtKB-KW"/>
</dbReference>
<dbReference type="InterPro" id="IPR013249">
    <property type="entry name" value="RNA_pol_sigma70_r4_t2"/>
</dbReference>
<dbReference type="InterPro" id="IPR013325">
    <property type="entry name" value="RNA_pol_sigma_r2"/>
</dbReference>
<sequence>MDPHAQHLTQIAHGDKQALAALYKALEKPVYRFIVSRLNDPFESSDVLHDVFMEIWRSAGRFEGRSKVKTWIFGIAYRKVIDQHRKRGRVSVTDDIPEQIDDSPDAEACLTAGQEAQHVRHCVGQLKDDHKAAISMAFYEDMTYGEIAEAAGVPEGTIKTRVFHAKKLLMRCLQGLVQRGAMA</sequence>
<dbReference type="Gene3D" id="1.10.1740.10">
    <property type="match status" value="1"/>
</dbReference>
<dbReference type="GO" id="GO:0003677">
    <property type="term" value="F:DNA binding"/>
    <property type="evidence" value="ECO:0007669"/>
    <property type="project" value="InterPro"/>
</dbReference>
<evidence type="ECO:0000313" key="7">
    <source>
        <dbReference type="EMBL" id="KMW59001.1"/>
    </source>
</evidence>
<accession>A0A0J9E8G0</accession>
<keyword evidence="2" id="KW-0805">Transcription regulation</keyword>
<dbReference type="InterPro" id="IPR039425">
    <property type="entry name" value="RNA_pol_sigma-70-like"/>
</dbReference>
<name>A0A0J9E8G0_9RHOB</name>
<gene>
    <name evidence="7" type="ORF">AIOL_003982</name>
</gene>
<dbReference type="Pfam" id="PF08281">
    <property type="entry name" value="Sigma70_r4_2"/>
    <property type="match status" value="1"/>
</dbReference>
<feature type="domain" description="RNA polymerase sigma factor 70 region 4 type 2" evidence="6">
    <location>
        <begin position="119"/>
        <end position="169"/>
    </location>
</feature>
<dbReference type="AlphaFoldDB" id="A0A0J9E8G0"/>
<dbReference type="SUPFAM" id="SSF88946">
    <property type="entry name" value="Sigma2 domain of RNA polymerase sigma factors"/>
    <property type="match status" value="1"/>
</dbReference>
<dbReference type="InterPro" id="IPR013324">
    <property type="entry name" value="RNA_pol_sigma_r3/r4-like"/>
</dbReference>
<reference evidence="7 8" key="1">
    <citation type="submission" date="2015-06" db="EMBL/GenBank/DDBJ databases">
        <title>Draft genome sequence of an Alphaproteobacteria species associated to the Mediterranean sponge Oscarella lobularis.</title>
        <authorList>
            <person name="Jourda C."/>
            <person name="Santini S."/>
            <person name="Claverie J.-M."/>
        </authorList>
    </citation>
    <scope>NUCLEOTIDE SEQUENCE [LARGE SCALE GENOMIC DNA]</scope>
    <source>
        <strain evidence="7">IGS</strain>
    </source>
</reference>
<dbReference type="PANTHER" id="PTHR43133">
    <property type="entry name" value="RNA POLYMERASE ECF-TYPE SIGMA FACTO"/>
    <property type="match status" value="1"/>
</dbReference>
<keyword evidence="3" id="KW-0731">Sigma factor</keyword>